<evidence type="ECO:0000313" key="2">
    <source>
        <dbReference type="EMBL" id="NEA18237.1"/>
    </source>
</evidence>
<reference evidence="2 3" key="1">
    <citation type="submission" date="2020-01" db="EMBL/GenBank/DDBJ databases">
        <title>Insect and environment-associated Actinomycetes.</title>
        <authorList>
            <person name="Currrie C."/>
            <person name="Chevrette M."/>
            <person name="Carlson C."/>
            <person name="Stubbendieck R."/>
            <person name="Wendt-Pienkowski E."/>
        </authorList>
    </citation>
    <scope>NUCLEOTIDE SEQUENCE [LARGE SCALE GENOMIC DNA]</scope>
    <source>
        <strain evidence="2 3">SID11342</strain>
    </source>
</reference>
<dbReference type="Proteomes" id="UP000471293">
    <property type="component" value="Unassembled WGS sequence"/>
</dbReference>
<feature type="region of interest" description="Disordered" evidence="1">
    <location>
        <begin position="60"/>
        <end position="79"/>
    </location>
</feature>
<feature type="compositionally biased region" description="Polar residues" evidence="1">
    <location>
        <begin position="104"/>
        <end position="114"/>
    </location>
</feature>
<protein>
    <submittedName>
        <fullName evidence="2">Uncharacterized protein</fullName>
    </submittedName>
</protein>
<comment type="caution">
    <text evidence="2">The sequence shown here is derived from an EMBL/GenBank/DDBJ whole genome shotgun (WGS) entry which is preliminary data.</text>
</comment>
<evidence type="ECO:0000256" key="1">
    <source>
        <dbReference type="SAM" id="MobiDB-lite"/>
    </source>
</evidence>
<name>A0A6N9U3R7_STRHA</name>
<evidence type="ECO:0000313" key="3">
    <source>
        <dbReference type="Proteomes" id="UP000471293"/>
    </source>
</evidence>
<gene>
    <name evidence="2" type="ORF">G3I29_22535</name>
</gene>
<sequence>MDPISSGLLVAMATGTAGEAGRHLWLTLSGLVRRAPAPRGGTIDRRAVTTGEEELTALDEAPRDEERARALSEALSRRAQHDPAFGAGLAQWHQQARELRTGDGETSNEISGGTQHAPVLQGRDFSGINFNTPDAR</sequence>
<dbReference type="EMBL" id="JAAGLQ010000491">
    <property type="protein sequence ID" value="NEA18237.1"/>
    <property type="molecule type" value="Genomic_DNA"/>
</dbReference>
<organism evidence="2 3">
    <name type="scientific">Streptomyces halstedii</name>
    <dbReference type="NCBI Taxonomy" id="1944"/>
    <lineage>
        <taxon>Bacteria</taxon>
        <taxon>Bacillati</taxon>
        <taxon>Actinomycetota</taxon>
        <taxon>Actinomycetes</taxon>
        <taxon>Kitasatosporales</taxon>
        <taxon>Streptomycetaceae</taxon>
        <taxon>Streptomyces</taxon>
    </lineage>
</organism>
<dbReference type="AlphaFoldDB" id="A0A6N9U3R7"/>
<accession>A0A6N9U3R7</accession>
<proteinExistence type="predicted"/>
<feature type="region of interest" description="Disordered" evidence="1">
    <location>
        <begin position="91"/>
        <end position="136"/>
    </location>
</feature>